<name>A7NQ63_ROSCS</name>
<reference evidence="2 3" key="1">
    <citation type="submission" date="2007-08" db="EMBL/GenBank/DDBJ databases">
        <title>Complete sequence of Roseiflexus castenholzii DSM 13941.</title>
        <authorList>
            <consortium name="US DOE Joint Genome Institute"/>
            <person name="Copeland A."/>
            <person name="Lucas S."/>
            <person name="Lapidus A."/>
            <person name="Barry K."/>
            <person name="Glavina del Rio T."/>
            <person name="Dalin E."/>
            <person name="Tice H."/>
            <person name="Pitluck S."/>
            <person name="Thompson L.S."/>
            <person name="Brettin T."/>
            <person name="Bruce D."/>
            <person name="Detter J.C."/>
            <person name="Han C."/>
            <person name="Tapia R."/>
            <person name="Schmutz J."/>
            <person name="Larimer F."/>
            <person name="Land M."/>
            <person name="Hauser L."/>
            <person name="Kyrpides N."/>
            <person name="Mikhailova N."/>
            <person name="Bryant D.A."/>
            <person name="Hanada S."/>
            <person name="Tsukatani Y."/>
            <person name="Richardson P."/>
        </authorList>
    </citation>
    <scope>NUCLEOTIDE SEQUENCE [LARGE SCALE GENOMIC DNA]</scope>
    <source>
        <strain evidence="3">DSM 13941 / HLO8</strain>
    </source>
</reference>
<dbReference type="EMBL" id="CP000804">
    <property type="protein sequence ID" value="ABU59709.1"/>
    <property type="molecule type" value="Genomic_DNA"/>
</dbReference>
<evidence type="ECO:0000313" key="2">
    <source>
        <dbReference type="EMBL" id="ABU59709.1"/>
    </source>
</evidence>
<sequence>MPHPYELAQTYAPRPDFAERIATIAPKPGEFCRLTGLPYATYMRILRVGRTSKRTALRIARVYAWANDQISVREALDLLFVPRPRVVMEPVPGTNRFRRRADDPPSDAQSAFHGSAGD</sequence>
<dbReference type="RefSeq" id="WP_012122132.1">
    <property type="nucleotide sequence ID" value="NC_009767.1"/>
</dbReference>
<dbReference type="STRING" id="383372.Rcas_3660"/>
<dbReference type="Proteomes" id="UP000000263">
    <property type="component" value="Chromosome"/>
</dbReference>
<gene>
    <name evidence="2" type="ordered locus">Rcas_3660</name>
</gene>
<proteinExistence type="predicted"/>
<dbReference type="KEGG" id="rca:Rcas_3660"/>
<evidence type="ECO:0000313" key="3">
    <source>
        <dbReference type="Proteomes" id="UP000000263"/>
    </source>
</evidence>
<keyword evidence="3" id="KW-1185">Reference proteome</keyword>
<dbReference type="HOGENOM" id="CLU_2071353_0_0_0"/>
<dbReference type="OrthoDB" id="9844719at2"/>
<dbReference type="AlphaFoldDB" id="A7NQ63"/>
<feature type="region of interest" description="Disordered" evidence="1">
    <location>
        <begin position="92"/>
        <end position="118"/>
    </location>
</feature>
<protein>
    <submittedName>
        <fullName evidence="2">Uncharacterized protein</fullName>
    </submittedName>
</protein>
<evidence type="ECO:0000256" key="1">
    <source>
        <dbReference type="SAM" id="MobiDB-lite"/>
    </source>
</evidence>
<organism evidence="2 3">
    <name type="scientific">Roseiflexus castenholzii (strain DSM 13941 / HLO8)</name>
    <dbReference type="NCBI Taxonomy" id="383372"/>
    <lineage>
        <taxon>Bacteria</taxon>
        <taxon>Bacillati</taxon>
        <taxon>Chloroflexota</taxon>
        <taxon>Chloroflexia</taxon>
        <taxon>Chloroflexales</taxon>
        <taxon>Roseiflexineae</taxon>
        <taxon>Roseiflexaceae</taxon>
        <taxon>Roseiflexus</taxon>
    </lineage>
</organism>
<accession>A7NQ63</accession>